<dbReference type="RefSeq" id="XP_012766065.1">
    <property type="nucleotide sequence ID" value="XM_012910611.1"/>
</dbReference>
<name>A0A061D4L3_BABBI</name>
<dbReference type="OrthoDB" id="10606186at2759"/>
<dbReference type="VEuPathDB" id="PiroplasmaDB:BBBOND_0102080"/>
<protein>
    <submittedName>
        <fullName evidence="2">Uncharacterized protein</fullName>
    </submittedName>
</protein>
<feature type="compositionally biased region" description="Polar residues" evidence="1">
    <location>
        <begin position="474"/>
        <end position="495"/>
    </location>
</feature>
<proteinExistence type="predicted"/>
<feature type="region of interest" description="Disordered" evidence="1">
    <location>
        <begin position="193"/>
        <end position="623"/>
    </location>
</feature>
<feature type="compositionally biased region" description="Basic residues" evidence="1">
    <location>
        <begin position="531"/>
        <end position="541"/>
    </location>
</feature>
<dbReference type="EMBL" id="LK391707">
    <property type="protein sequence ID" value="CDR93879.1"/>
    <property type="molecule type" value="Genomic_DNA"/>
</dbReference>
<feature type="compositionally biased region" description="Low complexity" evidence="1">
    <location>
        <begin position="557"/>
        <end position="568"/>
    </location>
</feature>
<organism evidence="2 3">
    <name type="scientific">Babesia bigemina</name>
    <dbReference type="NCBI Taxonomy" id="5866"/>
    <lineage>
        <taxon>Eukaryota</taxon>
        <taxon>Sar</taxon>
        <taxon>Alveolata</taxon>
        <taxon>Apicomplexa</taxon>
        <taxon>Aconoidasida</taxon>
        <taxon>Piroplasmida</taxon>
        <taxon>Babesiidae</taxon>
        <taxon>Babesia</taxon>
    </lineage>
</organism>
<dbReference type="AlphaFoldDB" id="A0A061D4L3"/>
<evidence type="ECO:0000313" key="3">
    <source>
        <dbReference type="Proteomes" id="UP000033188"/>
    </source>
</evidence>
<gene>
    <name evidence="2" type="ORF">BBBOND_0102080</name>
</gene>
<feature type="compositionally biased region" description="Basic and acidic residues" evidence="1">
    <location>
        <begin position="582"/>
        <end position="592"/>
    </location>
</feature>
<accession>A0A061D4L3</accession>
<feature type="region of interest" description="Disordered" evidence="1">
    <location>
        <begin position="647"/>
        <end position="684"/>
    </location>
</feature>
<evidence type="ECO:0000256" key="1">
    <source>
        <dbReference type="SAM" id="MobiDB-lite"/>
    </source>
</evidence>
<keyword evidence="3" id="KW-1185">Reference proteome</keyword>
<dbReference type="OMA" id="HNGENNA"/>
<reference evidence="3" key="1">
    <citation type="journal article" date="2014" name="Nucleic Acids Res.">
        <title>The evolutionary dynamics of variant antigen genes in Babesia reveal a history of genomic innovation underlying host-parasite interaction.</title>
        <authorList>
            <person name="Jackson A.P."/>
            <person name="Otto T.D."/>
            <person name="Darby A."/>
            <person name="Ramaprasad A."/>
            <person name="Xia D."/>
            <person name="Echaide I.E."/>
            <person name="Farber M."/>
            <person name="Gahlot S."/>
            <person name="Gamble J."/>
            <person name="Gupta D."/>
            <person name="Gupta Y."/>
            <person name="Jackson L."/>
            <person name="Malandrin L."/>
            <person name="Malas T.B."/>
            <person name="Moussa E."/>
            <person name="Nair M."/>
            <person name="Reid A.J."/>
            <person name="Sanders M."/>
            <person name="Sharma J."/>
            <person name="Tracey A."/>
            <person name="Quail M.A."/>
            <person name="Weir W."/>
            <person name="Wastling J.M."/>
            <person name="Hall N."/>
            <person name="Willadsen P."/>
            <person name="Lingelbach K."/>
            <person name="Shiels B."/>
            <person name="Tait A."/>
            <person name="Berriman M."/>
            <person name="Allred D.R."/>
            <person name="Pain A."/>
        </authorList>
    </citation>
    <scope>NUCLEOTIDE SEQUENCE [LARGE SCALE GENOMIC DNA]</scope>
    <source>
        <strain evidence="3">Bond</strain>
    </source>
</reference>
<dbReference type="KEGG" id="bbig:BBBOND_0102080"/>
<dbReference type="GeneID" id="24562420"/>
<sequence length="777" mass="81819">MYILSSPLVASPPKLKKRLPIAFRCKDDKRILVTMAVIGYVQFSMKKKKPLNVANEVRKLCQFKEFCYLILKPQFRDALSDVEDNMIFRFSCISVTDKCYGMDCGKNAHCIHKRSEVECVCDQGSVMENGICVDKFFESAVVERDLVLQEFESGPFDIAYDSTASFEADYQYHESNSAPVSNPYAKKYADGKSAAIKSEDDDESGVVKPDEDTTVGVADDDTTVVKLDEDTTAGQAADDESGVVKPDEDTTVGVADDDTTVVKLDEDTTAGQGADDESGVVKPNEDTTVGVADDDTTVVKPDEDTTAGVADDDTTVVKPDDDTTAGQGADDESGVVKPDEDTTVGQGADDESGVVKPDEDTTAGVADDDTTVVKPDEDTTVGQGADDESGVVKPDEDTTAGQAADDESGGESAGLFGQPSSAGDIDAEGSPAGSSEVDPNLPNPQDASEGRSENNPLPNPRKSGSNAPVDGSAGSRSACNADAGTSDSTTDNTDQAPGAPHGRPVNGDEHTAADDTSGSSGSLSSPWSRHVTPRPRERRHVGMTPDGTGLPFPWPPFDSASSDPSSSSRTNQPPPPTAGSNHDAHRTDERSMRTYPSHPSSEPDEALHADGVTDGSGASSGASKWAKIIRSNHLLSAIVRLRTGVKPKVDGGAQGDASPDEESIHVSPQPLIGQGGQSSNVPTSPGISDPGALPFISSTAIPSPITHFDDSTEAGLHPRGHPSLGPWDFPHVVKDAVTTRSFKCEIPGSSRYAVLVFDAQSPQKRSLVQPAELQRLH</sequence>
<dbReference type="Proteomes" id="UP000033188">
    <property type="component" value="Chromosome 1"/>
</dbReference>
<evidence type="ECO:0000313" key="2">
    <source>
        <dbReference type="EMBL" id="CDR93879.1"/>
    </source>
</evidence>
<dbReference type="STRING" id="5866.A0A061D4L3"/>